<feature type="transmembrane region" description="Helical" evidence="6">
    <location>
        <begin position="127"/>
        <end position="144"/>
    </location>
</feature>
<dbReference type="GO" id="GO:0030416">
    <property type="term" value="P:methylamine metabolic process"/>
    <property type="evidence" value="ECO:0007669"/>
    <property type="project" value="InterPro"/>
</dbReference>
<dbReference type="GO" id="GO:0016020">
    <property type="term" value="C:membrane"/>
    <property type="evidence" value="ECO:0007669"/>
    <property type="project" value="UniProtKB-SubCell"/>
</dbReference>
<keyword evidence="4 6" id="KW-0472">Membrane</keyword>
<evidence type="ECO:0000313" key="9">
    <source>
        <dbReference type="Proteomes" id="UP000215199"/>
    </source>
</evidence>
<comment type="subcellular location">
    <subcellularLocation>
        <location evidence="1">Membrane</location>
        <topology evidence="1">Multi-pass membrane protein</topology>
    </subcellularLocation>
</comment>
<evidence type="ECO:0000256" key="6">
    <source>
        <dbReference type="SAM" id="Phobius"/>
    </source>
</evidence>
<dbReference type="EMBL" id="NMUL01000030">
    <property type="protein sequence ID" value="OXM64251.1"/>
    <property type="molecule type" value="Genomic_DNA"/>
</dbReference>
<evidence type="ECO:0000313" key="8">
    <source>
        <dbReference type="EMBL" id="OXM64251.1"/>
    </source>
</evidence>
<dbReference type="UniPathway" id="UPA00895"/>
<gene>
    <name evidence="8" type="ORF">CF165_27230</name>
</gene>
<keyword evidence="3 6" id="KW-1133">Transmembrane helix</keyword>
<feature type="transmembrane region" description="Helical" evidence="6">
    <location>
        <begin position="150"/>
        <end position="172"/>
    </location>
</feature>
<proteinExistence type="predicted"/>
<evidence type="ECO:0000256" key="5">
    <source>
        <dbReference type="SAM" id="MobiDB-lite"/>
    </source>
</evidence>
<comment type="caution">
    <text evidence="8">The sequence shown here is derived from an EMBL/GenBank/DDBJ whole genome shotgun (WGS) entry which is preliminary data.</text>
</comment>
<feature type="transmembrane region" description="Helical" evidence="6">
    <location>
        <begin position="193"/>
        <end position="214"/>
    </location>
</feature>
<feature type="domain" description="Methylamine utilisation protein MauE" evidence="7">
    <location>
        <begin position="86"/>
        <end position="209"/>
    </location>
</feature>
<keyword evidence="2 6" id="KW-0812">Transmembrane</keyword>
<evidence type="ECO:0000259" key="7">
    <source>
        <dbReference type="Pfam" id="PF07291"/>
    </source>
</evidence>
<evidence type="ECO:0000256" key="2">
    <source>
        <dbReference type="ARBA" id="ARBA00022692"/>
    </source>
</evidence>
<keyword evidence="9" id="KW-1185">Reference proteome</keyword>
<dbReference type="InterPro" id="IPR009908">
    <property type="entry name" value="Methylamine_util_MauE"/>
</dbReference>
<dbReference type="Proteomes" id="UP000215199">
    <property type="component" value="Unassembled WGS sequence"/>
</dbReference>
<dbReference type="Pfam" id="PF07291">
    <property type="entry name" value="MauE"/>
    <property type="match status" value="1"/>
</dbReference>
<accession>A0A229SZX5</accession>
<feature type="region of interest" description="Disordered" evidence="5">
    <location>
        <begin position="1"/>
        <end position="77"/>
    </location>
</feature>
<feature type="compositionally biased region" description="Basic and acidic residues" evidence="5">
    <location>
        <begin position="63"/>
        <end position="75"/>
    </location>
</feature>
<feature type="transmembrane region" description="Helical" evidence="6">
    <location>
        <begin position="220"/>
        <end position="240"/>
    </location>
</feature>
<evidence type="ECO:0000256" key="3">
    <source>
        <dbReference type="ARBA" id="ARBA00022989"/>
    </source>
</evidence>
<protein>
    <recommendedName>
        <fullName evidence="7">Methylamine utilisation protein MauE domain-containing protein</fullName>
    </recommendedName>
</protein>
<organism evidence="8 9">
    <name type="scientific">Amycolatopsis vastitatis</name>
    <dbReference type="NCBI Taxonomy" id="1905142"/>
    <lineage>
        <taxon>Bacteria</taxon>
        <taxon>Bacillati</taxon>
        <taxon>Actinomycetota</taxon>
        <taxon>Actinomycetes</taxon>
        <taxon>Pseudonocardiales</taxon>
        <taxon>Pseudonocardiaceae</taxon>
        <taxon>Amycolatopsis</taxon>
    </lineage>
</organism>
<reference evidence="9" key="1">
    <citation type="submission" date="2017-07" db="EMBL/GenBank/DDBJ databases">
        <title>Comparative genome mining reveals phylogenetic distribution patterns of secondary metabolites in Amycolatopsis.</title>
        <authorList>
            <person name="Adamek M."/>
            <person name="Alanjary M."/>
            <person name="Sales-Ortells H."/>
            <person name="Goodfellow M."/>
            <person name="Bull A.T."/>
            <person name="Kalinowski J."/>
            <person name="Ziemert N."/>
        </authorList>
    </citation>
    <scope>NUCLEOTIDE SEQUENCE [LARGE SCALE GENOMIC DNA]</scope>
    <source>
        <strain evidence="9">H5</strain>
    </source>
</reference>
<dbReference type="AlphaFoldDB" id="A0A229SZX5"/>
<evidence type="ECO:0000256" key="1">
    <source>
        <dbReference type="ARBA" id="ARBA00004141"/>
    </source>
</evidence>
<sequence>MSRMPRPAPVGVFPAGSPPLSRVPPPWDAAPIQRGQRGPPYSAVPRPWRHRRSSRQPSAGPENGRHGRERTRNDMESLEPLPGVGVLAARIVLATLFALGGLSKLSGPHGIAVAAVRYRVLKKPHRAFGYALGVAELATTVLLLLPAPFATAGCVVAGLLSVSFVLVSVPALRRGDRFACGCLFGQSQLSWATPFRAVGMVTAATIGLLATPVAPGVEPVMGAVGLATIVLGLPFATNIFQRMQAFSRKEGHA</sequence>
<name>A0A229SZX5_9PSEU</name>
<evidence type="ECO:0000256" key="4">
    <source>
        <dbReference type="ARBA" id="ARBA00023136"/>
    </source>
</evidence>